<name>A0ACC2V6L8_9TREE</name>
<proteinExistence type="predicted"/>
<keyword evidence="2" id="KW-1185">Reference proteome</keyword>
<dbReference type="EMBL" id="JASBWS010000140">
    <property type="protein sequence ID" value="KAJ9094301.1"/>
    <property type="molecule type" value="Genomic_DNA"/>
</dbReference>
<evidence type="ECO:0000313" key="1">
    <source>
        <dbReference type="EMBL" id="KAJ9094301.1"/>
    </source>
</evidence>
<organism evidence="1 2">
    <name type="scientific">Naganishia adeliensis</name>
    <dbReference type="NCBI Taxonomy" id="92952"/>
    <lineage>
        <taxon>Eukaryota</taxon>
        <taxon>Fungi</taxon>
        <taxon>Dikarya</taxon>
        <taxon>Basidiomycota</taxon>
        <taxon>Agaricomycotina</taxon>
        <taxon>Tremellomycetes</taxon>
        <taxon>Filobasidiales</taxon>
        <taxon>Filobasidiaceae</taxon>
        <taxon>Naganishia</taxon>
    </lineage>
</organism>
<protein>
    <submittedName>
        <fullName evidence="1">Uncharacterized protein</fullName>
    </submittedName>
</protein>
<dbReference type="Proteomes" id="UP001230649">
    <property type="component" value="Unassembled WGS sequence"/>
</dbReference>
<gene>
    <name evidence="1" type="ORF">QFC20_006929</name>
</gene>
<evidence type="ECO:0000313" key="2">
    <source>
        <dbReference type="Proteomes" id="UP001230649"/>
    </source>
</evidence>
<reference evidence="1" key="1">
    <citation type="submission" date="2023-04" db="EMBL/GenBank/DDBJ databases">
        <title>Draft Genome sequencing of Naganishia species isolated from polar environments using Oxford Nanopore Technology.</title>
        <authorList>
            <person name="Leo P."/>
            <person name="Venkateswaran K."/>
        </authorList>
    </citation>
    <scope>NUCLEOTIDE SEQUENCE</scope>
    <source>
        <strain evidence="1">MNA-CCFEE 5262</strain>
    </source>
</reference>
<comment type="caution">
    <text evidence="1">The sequence shown here is derived from an EMBL/GenBank/DDBJ whole genome shotgun (WGS) entry which is preliminary data.</text>
</comment>
<sequence>MAFLFSMHRRRSSVDQQEPYTARRKASVDVRAEDRIEESTTGQPTSAASKIAVLKSKLMSRSILNVSTKHDDVSPTSPTSRRFSASGQGSPGGVSPNNSPTAAISKAARRSSLATSSIPQVPPTSSERLANVTAPSPVYPPGTTVMDETLIPTNENAARRGSETAAYNNREGLNAVWKPIDPERRPHASATVPPVRPAATSGGNSDSSTSTMPMTPVSPGQPTAYTIRSPPARPEIGKISIPPPHLPSRLASSSHFRDSPSTTSSPGGWAARTPGPGSARTPGGTGWGMTIIPSTPLPRPIANLPTLNPSNGSAPGTRAGSRPTSSSGFATGYGFPVMANGGESDNAGPSRGGSAVTSPVRGVEASPAEIRRAKQRMPVMLREPSQRPPPSQEAQEESDSDSGSDESSSESGSGDNSSDAETETEKSAPGRHRASSASAITRDRTGSASSEASTSSSVSSDDTAQAGITSSLATAGARSLLHNRPRQSSAPHHPAHAHQSSVASITEENEDDGATGVDFGNYNMASLPMQSSPNAARTSSEATNGTIRPGDRPRLSLPSLSSMGPSSNNSTTWSLAAPGTPTAGASSFFPTPEMDASSSWTSFGASTPTGTVPGPSAGPYSQSQLRKSALSRSNTSSGPEAEVEASPEVVQAEFSPQARASANRDSGYFDSTIPDATQTLSTGTASTGTIADGSTPTQEDISGRRVSEESSGSLAPPLASLNLGPAVDASFRPLDVPETLSETPAASTVPERPLKLAVIEHATAADEPVLVNTLPEPTQPMRPSGLRATRPSLNKNASRSMVNLSLTAREQAQDSQPVMPMSAGMDRTASVASNVSGRPPLGVRTPASTRSSADWTRPPPTPGVGMTQPFKFFAVPEPLQSPKQMAQNRQLQALGPSPLKRRRSMDDMHVKLPDYAPPAKGVYLPRPREEEGRENLPEYFCHVHIEGYLPRKMEFTASGVQARDRSWKRHYFVIHGTALSVYKHDIHKIPLKPGDPHGVPEVDEADYDNLHVHRAGDLRRGSLASTSAAAAAEKRNSPVPQTNSPEASRRGSVDASGTGSTREGLVAAAAARRASQSAGTSISTSSSNGPDSKDLALFTTSSNSSTNSGARRGSVSSSQLAHGTSASASHGVHLPFHGNNSLIKQYTLQNAESGLAADYTKKRNVVRVRVEGEQFLLQTESAKDVVDWIEAFQAAANVALDLDVRPMPKIITLPRRRRRRRPGEAAPTAQATGVPDTEDTPEGNARAVAEAERQAAAARQQNIDDMERMLAEDQAA</sequence>
<accession>A0ACC2V6L8</accession>